<sequence>MHNNQKPKFSKQFFCAPTTQINKDFFLFRVNSPFVFPQRLQAEWPCALSTCKFQGFVLHPKKCISASRNTNATFTSTQTTRKLHTPPFCLFFILSSCTSPGS</sequence>
<evidence type="ECO:0000313" key="2">
    <source>
        <dbReference type="Proteomes" id="UP001054945"/>
    </source>
</evidence>
<dbReference type="AlphaFoldDB" id="A0AAV4T1R0"/>
<keyword evidence="2" id="KW-1185">Reference proteome</keyword>
<accession>A0AAV4T1R0</accession>
<proteinExistence type="predicted"/>
<organism evidence="1 2">
    <name type="scientific">Caerostris extrusa</name>
    <name type="common">Bark spider</name>
    <name type="synonym">Caerostris bankana</name>
    <dbReference type="NCBI Taxonomy" id="172846"/>
    <lineage>
        <taxon>Eukaryota</taxon>
        <taxon>Metazoa</taxon>
        <taxon>Ecdysozoa</taxon>
        <taxon>Arthropoda</taxon>
        <taxon>Chelicerata</taxon>
        <taxon>Arachnida</taxon>
        <taxon>Araneae</taxon>
        <taxon>Araneomorphae</taxon>
        <taxon>Entelegynae</taxon>
        <taxon>Araneoidea</taxon>
        <taxon>Araneidae</taxon>
        <taxon>Caerostris</taxon>
    </lineage>
</organism>
<dbReference type="Proteomes" id="UP001054945">
    <property type="component" value="Unassembled WGS sequence"/>
</dbReference>
<evidence type="ECO:0000313" key="1">
    <source>
        <dbReference type="EMBL" id="GIY40643.1"/>
    </source>
</evidence>
<gene>
    <name evidence="1" type="ORF">CEXT_68701</name>
</gene>
<dbReference type="EMBL" id="BPLR01010641">
    <property type="protein sequence ID" value="GIY40643.1"/>
    <property type="molecule type" value="Genomic_DNA"/>
</dbReference>
<reference evidence="1 2" key="1">
    <citation type="submission" date="2021-06" db="EMBL/GenBank/DDBJ databases">
        <title>Caerostris extrusa draft genome.</title>
        <authorList>
            <person name="Kono N."/>
            <person name="Arakawa K."/>
        </authorList>
    </citation>
    <scope>NUCLEOTIDE SEQUENCE [LARGE SCALE GENOMIC DNA]</scope>
</reference>
<comment type="caution">
    <text evidence="1">The sequence shown here is derived from an EMBL/GenBank/DDBJ whole genome shotgun (WGS) entry which is preliminary data.</text>
</comment>
<protein>
    <submittedName>
        <fullName evidence="1">Uncharacterized protein</fullName>
    </submittedName>
</protein>
<name>A0AAV4T1R0_CAEEX</name>